<dbReference type="Pfam" id="PF02786">
    <property type="entry name" value="CPSase_L_D2"/>
    <property type="match status" value="1"/>
</dbReference>
<dbReference type="PROSITE" id="PS00866">
    <property type="entry name" value="CPSASE_1"/>
    <property type="match status" value="1"/>
</dbReference>
<reference evidence="10" key="1">
    <citation type="journal article" date="2019" name="Nat. Commun.">
        <title>Expansion of phycobilisome linker gene families in mesophilic red algae.</title>
        <authorList>
            <person name="Lee J."/>
            <person name="Kim D."/>
            <person name="Bhattacharya D."/>
            <person name="Yoon H.S."/>
        </authorList>
    </citation>
    <scope>NUCLEOTIDE SEQUENCE [LARGE SCALE GENOMIC DNA]</scope>
    <source>
        <strain evidence="10">CCMP 1328</strain>
    </source>
</reference>
<dbReference type="GO" id="GO:0005524">
    <property type="term" value="F:ATP binding"/>
    <property type="evidence" value="ECO:0007669"/>
    <property type="project" value="UniProtKB-UniRule"/>
</dbReference>
<evidence type="ECO:0000256" key="1">
    <source>
        <dbReference type="ARBA" id="ARBA00001953"/>
    </source>
</evidence>
<dbReference type="GO" id="GO:0004658">
    <property type="term" value="F:propionyl-CoA carboxylase activity"/>
    <property type="evidence" value="ECO:0007669"/>
    <property type="project" value="TreeGrafter"/>
</dbReference>
<sequence>MAHSSVAFMTPQGVEEQIVPTLEIFFPGFIWLGKWEHRQTSASVEFDSHCSGVHDEMGSTERLRRVLIANRGEIVLRFARAARALRMESVSIFSQFDRDAPHTRGTDFSVFLGGSDPRESYLNVERVVDAAARAKADAVAPGYGFLSENPLLASALHERGIVFVGPPAHAIEAMGDKIESKRIAKAAGMNMIPGFVGQVENAVHAKQIANDIGYPVMIKASAGGGGKGMRVAYSDAECVKAFNTCKSEALSFFGNDALLVEKFIEKPRHIEIQLLADKHNNVLYFPERECSMQRRNQKVIEEAPSPFGTPELRRAMGSQAVALARKVGYESAGTVEFLVSGVDASFYFLEMNTRLQVEHPITEAISGVDLAQWMIRIAQGEKLDLDQETLVSEIHGHAFEARLYAENPARHFIPCTGTLHAYKEPVLLPPPTLTANGTPDSAAAAAAAAAARKLDTALGFSSSGVRVDSGVTDGSHIGIFYDPMLAKLVVHAPTRDAALRSLGDALDRYIVQGVQTNLAFLRALTRLEQVITGDMTTKLFEQEWPDGFKGVRLSPAEISELMALVAVHFFRKAPSEKEVVIDIVDFEGQVHRTTFSQAKQAQFTRRTTTNFDICGEQDQEHAIQVQEYKEVSIGARSSLVSGQVNGVSACFQRIGADYYGAGGTLSLLSKGAELKAMVRTPFVLSLEPIMANRPDRTVEATEDTSIRASMTGCVRGIFVSEGDVVREGQDVLCLEAMKMQTMLTAPRTLKVLKVACSVDQDVQLDQELVVFEPPE</sequence>
<dbReference type="FunFam" id="3.30.1490.20:FF:000003">
    <property type="entry name" value="acetyl-CoA carboxylase isoform X1"/>
    <property type="match status" value="1"/>
</dbReference>
<proteinExistence type="predicted"/>
<dbReference type="InterPro" id="IPR000089">
    <property type="entry name" value="Biotin_lipoyl"/>
</dbReference>
<keyword evidence="10" id="KW-1185">Reference proteome</keyword>
<dbReference type="SUPFAM" id="SSF51246">
    <property type="entry name" value="Rudiment single hybrid motif"/>
    <property type="match status" value="1"/>
</dbReference>
<feature type="domain" description="ATP-grasp" evidence="7">
    <location>
        <begin position="181"/>
        <end position="379"/>
    </location>
</feature>
<keyword evidence="5" id="KW-0092">Biotin</keyword>
<gene>
    <name evidence="9" type="ORF">FVE85_1135</name>
</gene>
<evidence type="ECO:0000259" key="8">
    <source>
        <dbReference type="PROSITE" id="PS50979"/>
    </source>
</evidence>
<dbReference type="Proteomes" id="UP000324585">
    <property type="component" value="Unassembled WGS sequence"/>
</dbReference>
<dbReference type="Gene3D" id="3.30.470.20">
    <property type="entry name" value="ATP-grasp fold, B domain"/>
    <property type="match status" value="1"/>
</dbReference>
<accession>A0A5J4Z1A7</accession>
<evidence type="ECO:0000313" key="10">
    <source>
        <dbReference type="Proteomes" id="UP000324585"/>
    </source>
</evidence>
<dbReference type="InterPro" id="IPR005481">
    <property type="entry name" value="BC-like_N"/>
</dbReference>
<dbReference type="AlphaFoldDB" id="A0A5J4Z1A7"/>
<keyword evidence="3 6" id="KW-0547">Nucleotide-binding</keyword>
<comment type="caution">
    <text evidence="9">The sequence shown here is derived from an EMBL/GenBank/DDBJ whole genome shotgun (WGS) entry which is preliminary data.</text>
</comment>
<dbReference type="InterPro" id="IPR011053">
    <property type="entry name" value="Single_hybrid_motif"/>
</dbReference>
<dbReference type="Gene3D" id="2.40.50.100">
    <property type="match status" value="1"/>
</dbReference>
<evidence type="ECO:0000256" key="4">
    <source>
        <dbReference type="ARBA" id="ARBA00022840"/>
    </source>
</evidence>
<dbReference type="InterPro" id="IPR011761">
    <property type="entry name" value="ATP-grasp"/>
</dbReference>
<dbReference type="Pfam" id="PF00289">
    <property type="entry name" value="Biotin_carb_N"/>
    <property type="match status" value="1"/>
</dbReference>
<dbReference type="CDD" id="cd06850">
    <property type="entry name" value="biotinyl_domain"/>
    <property type="match status" value="1"/>
</dbReference>
<feature type="domain" description="Biotin carboxylation" evidence="8">
    <location>
        <begin position="62"/>
        <end position="545"/>
    </location>
</feature>
<dbReference type="Pfam" id="PF02785">
    <property type="entry name" value="Biotin_carb_C"/>
    <property type="match status" value="1"/>
</dbReference>
<dbReference type="InterPro" id="IPR005479">
    <property type="entry name" value="CPAse_ATP-bd"/>
</dbReference>
<dbReference type="GO" id="GO:0046872">
    <property type="term" value="F:metal ion binding"/>
    <property type="evidence" value="ECO:0007669"/>
    <property type="project" value="InterPro"/>
</dbReference>
<dbReference type="PROSITE" id="PS50975">
    <property type="entry name" value="ATP_GRASP"/>
    <property type="match status" value="1"/>
</dbReference>
<dbReference type="PROSITE" id="PS00867">
    <property type="entry name" value="CPSASE_2"/>
    <property type="match status" value="1"/>
</dbReference>
<dbReference type="SUPFAM" id="SSF51230">
    <property type="entry name" value="Single hybrid motif"/>
    <property type="match status" value="1"/>
</dbReference>
<dbReference type="PANTHER" id="PTHR18866">
    <property type="entry name" value="CARBOXYLASE:PYRUVATE/ACETYL-COA/PROPIONYL-COA CARBOXYLASE"/>
    <property type="match status" value="1"/>
</dbReference>
<evidence type="ECO:0000256" key="3">
    <source>
        <dbReference type="ARBA" id="ARBA00022741"/>
    </source>
</evidence>
<dbReference type="SMART" id="SM00878">
    <property type="entry name" value="Biotin_carb_C"/>
    <property type="match status" value="1"/>
</dbReference>
<organism evidence="9 10">
    <name type="scientific">Porphyridium purpureum</name>
    <name type="common">Red alga</name>
    <name type="synonym">Porphyridium cruentum</name>
    <dbReference type="NCBI Taxonomy" id="35688"/>
    <lineage>
        <taxon>Eukaryota</taxon>
        <taxon>Rhodophyta</taxon>
        <taxon>Bangiophyceae</taxon>
        <taxon>Porphyridiales</taxon>
        <taxon>Porphyridiaceae</taxon>
        <taxon>Porphyridium</taxon>
    </lineage>
</organism>
<dbReference type="SUPFAM" id="SSF56059">
    <property type="entry name" value="Glutathione synthetase ATP-binding domain-like"/>
    <property type="match status" value="1"/>
</dbReference>
<dbReference type="GO" id="GO:0005739">
    <property type="term" value="C:mitochondrion"/>
    <property type="evidence" value="ECO:0007669"/>
    <property type="project" value="TreeGrafter"/>
</dbReference>
<dbReference type="EMBL" id="VRMN01000002">
    <property type="protein sequence ID" value="KAA8497406.1"/>
    <property type="molecule type" value="Genomic_DNA"/>
</dbReference>
<dbReference type="SUPFAM" id="SSF52440">
    <property type="entry name" value="PreATP-grasp domain"/>
    <property type="match status" value="1"/>
</dbReference>
<dbReference type="InterPro" id="IPR011054">
    <property type="entry name" value="Rudment_hybrid_motif"/>
</dbReference>
<keyword evidence="4 6" id="KW-0067">ATP-binding</keyword>
<evidence type="ECO:0000256" key="2">
    <source>
        <dbReference type="ARBA" id="ARBA00022598"/>
    </source>
</evidence>
<comment type="cofactor">
    <cofactor evidence="1">
        <name>biotin</name>
        <dbReference type="ChEBI" id="CHEBI:57586"/>
    </cofactor>
</comment>
<dbReference type="PANTHER" id="PTHR18866:SF33">
    <property type="entry name" value="METHYLCROTONOYL-COA CARBOXYLASE SUBUNIT ALPHA, MITOCHONDRIAL-RELATED"/>
    <property type="match status" value="1"/>
</dbReference>
<dbReference type="InterPro" id="IPR011764">
    <property type="entry name" value="Biotin_carboxylation_dom"/>
</dbReference>
<evidence type="ECO:0000256" key="6">
    <source>
        <dbReference type="PROSITE-ProRule" id="PRU00409"/>
    </source>
</evidence>
<dbReference type="InterPro" id="IPR016185">
    <property type="entry name" value="PreATP-grasp_dom_sf"/>
</dbReference>
<dbReference type="Pfam" id="PF00364">
    <property type="entry name" value="Biotin_lipoyl"/>
    <property type="match status" value="1"/>
</dbReference>
<evidence type="ECO:0000259" key="7">
    <source>
        <dbReference type="PROSITE" id="PS50975"/>
    </source>
</evidence>
<evidence type="ECO:0000256" key="5">
    <source>
        <dbReference type="ARBA" id="ARBA00023267"/>
    </source>
</evidence>
<keyword evidence="2" id="KW-0436">Ligase</keyword>
<dbReference type="InterPro" id="IPR050856">
    <property type="entry name" value="Biotin_carboxylase_complex"/>
</dbReference>
<protein>
    <submittedName>
        <fullName evidence="9">Propionyl-CoA carboxylase alpha chain, mitochondrial</fullName>
    </submittedName>
</protein>
<dbReference type="InterPro" id="IPR005482">
    <property type="entry name" value="Biotin_COase_C"/>
</dbReference>
<evidence type="ECO:0000313" key="9">
    <source>
        <dbReference type="EMBL" id="KAA8497406.1"/>
    </source>
</evidence>
<name>A0A5J4Z1A7_PORPP</name>
<dbReference type="OrthoDB" id="196847at2759"/>
<dbReference type="PROSITE" id="PS00188">
    <property type="entry name" value="BIOTIN"/>
    <property type="match status" value="1"/>
</dbReference>
<dbReference type="InterPro" id="IPR001882">
    <property type="entry name" value="Biotin_BS"/>
</dbReference>
<dbReference type="PROSITE" id="PS50979">
    <property type="entry name" value="BC"/>
    <property type="match status" value="1"/>
</dbReference>